<dbReference type="AlphaFoldDB" id="A0A0N4TWE4"/>
<sequence length="43" mass="5128">MTVADRCIIGRRNEMTKTDRCVIGRRDEMTKTDRCNYWTDGMK</sequence>
<keyword evidence="2" id="KW-1185">Reference proteome</keyword>
<dbReference type="Proteomes" id="UP000278627">
    <property type="component" value="Unassembled WGS sequence"/>
</dbReference>
<reference evidence="1 2" key="2">
    <citation type="submission" date="2018-11" db="EMBL/GenBank/DDBJ databases">
        <authorList>
            <consortium name="Pathogen Informatics"/>
        </authorList>
    </citation>
    <scope>NUCLEOTIDE SEQUENCE [LARGE SCALE GENOMIC DNA]</scope>
</reference>
<name>A0A0N4TWE4_BRUPA</name>
<evidence type="ECO:0000313" key="2">
    <source>
        <dbReference type="Proteomes" id="UP000278627"/>
    </source>
</evidence>
<evidence type="ECO:0000313" key="1">
    <source>
        <dbReference type="EMBL" id="VDN94366.1"/>
    </source>
</evidence>
<evidence type="ECO:0000313" key="3">
    <source>
        <dbReference type="WBParaSite" id="BPAG_0001325301-mRNA-1"/>
    </source>
</evidence>
<organism evidence="3">
    <name type="scientific">Brugia pahangi</name>
    <name type="common">Filarial nematode worm</name>
    <dbReference type="NCBI Taxonomy" id="6280"/>
    <lineage>
        <taxon>Eukaryota</taxon>
        <taxon>Metazoa</taxon>
        <taxon>Ecdysozoa</taxon>
        <taxon>Nematoda</taxon>
        <taxon>Chromadorea</taxon>
        <taxon>Rhabditida</taxon>
        <taxon>Spirurina</taxon>
        <taxon>Spiruromorpha</taxon>
        <taxon>Filarioidea</taxon>
        <taxon>Onchocercidae</taxon>
        <taxon>Brugia</taxon>
    </lineage>
</organism>
<dbReference type="WBParaSite" id="BPAG_0001325301-mRNA-1">
    <property type="protein sequence ID" value="BPAG_0001325301-mRNA-1"/>
    <property type="gene ID" value="BPAG_0001325301"/>
</dbReference>
<gene>
    <name evidence="1" type="ORF">BPAG_LOCUS13181</name>
</gene>
<reference evidence="3" key="1">
    <citation type="submission" date="2017-02" db="UniProtKB">
        <authorList>
            <consortium name="WormBaseParasite"/>
        </authorList>
    </citation>
    <scope>IDENTIFICATION</scope>
</reference>
<protein>
    <submittedName>
        <fullName evidence="3">Anaphylatoxin-like domain-containing protein</fullName>
    </submittedName>
</protein>
<accession>A0A0N4TWE4</accession>
<proteinExistence type="predicted"/>
<dbReference type="EMBL" id="UZAD01013362">
    <property type="protein sequence ID" value="VDN94366.1"/>
    <property type="molecule type" value="Genomic_DNA"/>
</dbReference>